<comment type="similarity">
    <text evidence="2">Belongs to the HPPK family.</text>
</comment>
<comment type="caution">
    <text evidence="14">The sequence shown here is derived from an EMBL/GenBank/DDBJ whole genome shotgun (WGS) entry which is preliminary data.</text>
</comment>
<evidence type="ECO:0000256" key="8">
    <source>
        <dbReference type="ARBA" id="ARBA00022840"/>
    </source>
</evidence>
<sequence length="166" mass="17974">MSAHHTYLVALGSNQRHPRLGAPRGVVAAAMDLMDGDLGEVVARSPIVTSAPVGPSLRTYANAAVVLDSELAPHDLLRALQGLEADLGRTRQGQRWRARTIDLDVVLWSGGIVATSDLAVPHPLFRTRRFVLGPASAIAPDWRDPITGLTLRHLHARLTRPGRLPR</sequence>
<dbReference type="GO" id="GO:0005524">
    <property type="term" value="F:ATP binding"/>
    <property type="evidence" value="ECO:0007669"/>
    <property type="project" value="UniProtKB-KW"/>
</dbReference>
<dbReference type="Pfam" id="PF01288">
    <property type="entry name" value="HPPK"/>
    <property type="match status" value="1"/>
</dbReference>
<dbReference type="CDD" id="cd00483">
    <property type="entry name" value="HPPK"/>
    <property type="match status" value="1"/>
</dbReference>
<dbReference type="InterPro" id="IPR035907">
    <property type="entry name" value="Hppk_sf"/>
</dbReference>
<evidence type="ECO:0000256" key="5">
    <source>
        <dbReference type="ARBA" id="ARBA00022679"/>
    </source>
</evidence>
<dbReference type="AlphaFoldDB" id="A0A845A9Q6"/>
<dbReference type="InterPro" id="IPR000550">
    <property type="entry name" value="Hppk"/>
</dbReference>
<reference evidence="14 15" key="1">
    <citation type="submission" date="2019-12" db="EMBL/GenBank/DDBJ databases">
        <title>Genomic-based taxomic classification of the family Erythrobacteraceae.</title>
        <authorList>
            <person name="Xu L."/>
        </authorList>
    </citation>
    <scope>NUCLEOTIDE SEQUENCE [LARGE SCALE GENOMIC DNA]</scope>
    <source>
        <strain evidence="14 15">RC4-10-4</strain>
    </source>
</reference>
<accession>A0A845A9Q6</accession>
<dbReference type="GO" id="GO:0046654">
    <property type="term" value="P:tetrahydrofolate biosynthetic process"/>
    <property type="evidence" value="ECO:0007669"/>
    <property type="project" value="UniProtKB-UniPathway"/>
</dbReference>
<protein>
    <recommendedName>
        <fullName evidence="4">2-amino-4-hydroxy-6-hydroxymethyldihydropteridine pyrophosphokinase</fullName>
        <ecNumber evidence="3">2.7.6.3</ecNumber>
    </recommendedName>
    <alternativeName>
        <fullName evidence="11">6-hydroxymethyl-7,8-dihydropterin pyrophosphokinase</fullName>
    </alternativeName>
    <alternativeName>
        <fullName evidence="12">7,8-dihydro-6-hydroxymethylpterin-pyrophosphokinase</fullName>
    </alternativeName>
</protein>
<name>A0A845A9Q6_9SPHN</name>
<evidence type="ECO:0000256" key="12">
    <source>
        <dbReference type="ARBA" id="ARBA00033413"/>
    </source>
</evidence>
<evidence type="ECO:0000256" key="6">
    <source>
        <dbReference type="ARBA" id="ARBA00022741"/>
    </source>
</evidence>
<dbReference type="PANTHER" id="PTHR43071:SF1">
    <property type="entry name" value="2-AMINO-4-HYDROXY-6-HYDROXYMETHYLDIHYDROPTERIDINE PYROPHOSPHOKINASE"/>
    <property type="match status" value="1"/>
</dbReference>
<dbReference type="Proteomes" id="UP000460626">
    <property type="component" value="Unassembled WGS sequence"/>
</dbReference>
<dbReference type="EMBL" id="WTYH01000001">
    <property type="protein sequence ID" value="MXO94309.1"/>
    <property type="molecule type" value="Genomic_DNA"/>
</dbReference>
<feature type="domain" description="7,8-dihydro-6-hydroxymethylpterin-pyrophosphokinase" evidence="13">
    <location>
        <begin position="9"/>
        <end position="140"/>
    </location>
</feature>
<dbReference type="GO" id="GO:0016301">
    <property type="term" value="F:kinase activity"/>
    <property type="evidence" value="ECO:0007669"/>
    <property type="project" value="UniProtKB-KW"/>
</dbReference>
<evidence type="ECO:0000256" key="1">
    <source>
        <dbReference type="ARBA" id="ARBA00005051"/>
    </source>
</evidence>
<keyword evidence="8" id="KW-0067">ATP-binding</keyword>
<evidence type="ECO:0000256" key="11">
    <source>
        <dbReference type="ARBA" id="ARBA00029766"/>
    </source>
</evidence>
<dbReference type="NCBIfam" id="TIGR01498">
    <property type="entry name" value="folK"/>
    <property type="match status" value="1"/>
</dbReference>
<keyword evidence="7 14" id="KW-0418">Kinase</keyword>
<dbReference type="SUPFAM" id="SSF55083">
    <property type="entry name" value="6-hydroxymethyl-7,8-dihydropterin pyrophosphokinase, HPPK"/>
    <property type="match status" value="1"/>
</dbReference>
<evidence type="ECO:0000313" key="14">
    <source>
        <dbReference type="EMBL" id="MXO94309.1"/>
    </source>
</evidence>
<keyword evidence="6" id="KW-0547">Nucleotide-binding</keyword>
<keyword evidence="15" id="KW-1185">Reference proteome</keyword>
<dbReference type="GO" id="GO:0046656">
    <property type="term" value="P:folic acid biosynthetic process"/>
    <property type="evidence" value="ECO:0007669"/>
    <property type="project" value="UniProtKB-KW"/>
</dbReference>
<gene>
    <name evidence="14" type="primary">folK</name>
    <name evidence="14" type="ORF">GRI62_11955</name>
</gene>
<evidence type="ECO:0000256" key="10">
    <source>
        <dbReference type="ARBA" id="ARBA00029409"/>
    </source>
</evidence>
<evidence type="ECO:0000256" key="4">
    <source>
        <dbReference type="ARBA" id="ARBA00016218"/>
    </source>
</evidence>
<evidence type="ECO:0000256" key="7">
    <source>
        <dbReference type="ARBA" id="ARBA00022777"/>
    </source>
</evidence>
<keyword evidence="5 14" id="KW-0808">Transferase</keyword>
<dbReference type="OrthoDB" id="9808041at2"/>
<keyword evidence="9" id="KW-0289">Folate biosynthesis</keyword>
<evidence type="ECO:0000256" key="9">
    <source>
        <dbReference type="ARBA" id="ARBA00022909"/>
    </source>
</evidence>
<proteinExistence type="inferred from homology"/>
<evidence type="ECO:0000259" key="13">
    <source>
        <dbReference type="Pfam" id="PF01288"/>
    </source>
</evidence>
<organism evidence="14 15">
    <name type="scientific">Aurantiacibacter arachoides</name>
    <dbReference type="NCBI Taxonomy" id="1850444"/>
    <lineage>
        <taxon>Bacteria</taxon>
        <taxon>Pseudomonadati</taxon>
        <taxon>Pseudomonadota</taxon>
        <taxon>Alphaproteobacteria</taxon>
        <taxon>Sphingomonadales</taxon>
        <taxon>Erythrobacteraceae</taxon>
        <taxon>Aurantiacibacter</taxon>
    </lineage>
</organism>
<dbReference type="Gene3D" id="3.30.70.560">
    <property type="entry name" value="7,8-Dihydro-6-hydroxymethylpterin-pyrophosphokinase HPPK"/>
    <property type="match status" value="1"/>
</dbReference>
<comment type="pathway">
    <text evidence="1">Cofactor biosynthesis; tetrahydrofolate biosynthesis; 2-amino-4-hydroxy-6-hydroxymethyl-7,8-dihydropteridine diphosphate from 7,8-dihydroneopterin triphosphate: step 4/4.</text>
</comment>
<comment type="function">
    <text evidence="10">Catalyzes the transfer of pyrophosphate from adenosine triphosphate (ATP) to 6-hydroxymethyl-7,8-dihydropterin, an enzymatic step in folate biosynthesis pathway.</text>
</comment>
<evidence type="ECO:0000256" key="2">
    <source>
        <dbReference type="ARBA" id="ARBA00005810"/>
    </source>
</evidence>
<dbReference type="GO" id="GO:0003848">
    <property type="term" value="F:2-amino-4-hydroxy-6-hydroxymethyldihydropteridine diphosphokinase activity"/>
    <property type="evidence" value="ECO:0007669"/>
    <property type="project" value="UniProtKB-EC"/>
</dbReference>
<dbReference type="EC" id="2.7.6.3" evidence="3"/>
<dbReference type="UniPathway" id="UPA00077">
    <property type="reaction ID" value="UER00155"/>
</dbReference>
<evidence type="ECO:0000256" key="3">
    <source>
        <dbReference type="ARBA" id="ARBA00013253"/>
    </source>
</evidence>
<dbReference type="PANTHER" id="PTHR43071">
    <property type="entry name" value="2-AMINO-4-HYDROXY-6-HYDROXYMETHYLDIHYDROPTERIDINE PYROPHOSPHOKINASE"/>
    <property type="match status" value="1"/>
</dbReference>
<evidence type="ECO:0000313" key="15">
    <source>
        <dbReference type="Proteomes" id="UP000460626"/>
    </source>
</evidence>